<reference evidence="1" key="2">
    <citation type="journal article" date="2023" name="IMA Fungus">
        <title>Comparative genomic study of the Penicillium genus elucidates a diverse pangenome and 15 lateral gene transfer events.</title>
        <authorList>
            <person name="Petersen C."/>
            <person name="Sorensen T."/>
            <person name="Nielsen M.R."/>
            <person name="Sondergaard T.E."/>
            <person name="Sorensen J.L."/>
            <person name="Fitzpatrick D.A."/>
            <person name="Frisvad J.C."/>
            <person name="Nielsen K.L."/>
        </authorList>
    </citation>
    <scope>NUCLEOTIDE SEQUENCE</scope>
    <source>
        <strain evidence="1">IBT 29495</strain>
    </source>
</reference>
<gene>
    <name evidence="1" type="ORF">N7463_001252</name>
</gene>
<evidence type="ECO:0000313" key="1">
    <source>
        <dbReference type="EMBL" id="KAJ5520799.1"/>
    </source>
</evidence>
<keyword evidence="2" id="KW-1185">Reference proteome</keyword>
<sequence length="76" mass="8352">MAFITTEKRMHISVLLMALPTNASFGSAYAFSFRNTQHSRQESVSCEDKATGIKFSRECKTLKLTTLSGSSSSNVI</sequence>
<accession>A0A9X0CBW1</accession>
<name>A0A9X0CBW1_9EURO</name>
<organism evidence="1 2">
    <name type="scientific">Penicillium fimorum</name>
    <dbReference type="NCBI Taxonomy" id="1882269"/>
    <lineage>
        <taxon>Eukaryota</taxon>
        <taxon>Fungi</taxon>
        <taxon>Dikarya</taxon>
        <taxon>Ascomycota</taxon>
        <taxon>Pezizomycotina</taxon>
        <taxon>Eurotiomycetes</taxon>
        <taxon>Eurotiomycetidae</taxon>
        <taxon>Eurotiales</taxon>
        <taxon>Aspergillaceae</taxon>
        <taxon>Penicillium</taxon>
    </lineage>
</organism>
<proteinExistence type="predicted"/>
<evidence type="ECO:0000313" key="2">
    <source>
        <dbReference type="Proteomes" id="UP001149954"/>
    </source>
</evidence>
<protein>
    <submittedName>
        <fullName evidence="1">Uncharacterized protein</fullName>
    </submittedName>
</protein>
<comment type="caution">
    <text evidence="1">The sequence shown here is derived from an EMBL/GenBank/DDBJ whole genome shotgun (WGS) entry which is preliminary data.</text>
</comment>
<reference evidence="1" key="1">
    <citation type="submission" date="2022-12" db="EMBL/GenBank/DDBJ databases">
        <authorList>
            <person name="Petersen C."/>
        </authorList>
    </citation>
    <scope>NUCLEOTIDE SEQUENCE</scope>
    <source>
        <strain evidence="1">IBT 29495</strain>
    </source>
</reference>
<dbReference type="EMBL" id="JAPWDS010000001">
    <property type="protein sequence ID" value="KAJ5520799.1"/>
    <property type="molecule type" value="Genomic_DNA"/>
</dbReference>
<dbReference type="Proteomes" id="UP001149954">
    <property type="component" value="Unassembled WGS sequence"/>
</dbReference>
<dbReference type="AlphaFoldDB" id="A0A9X0CBW1"/>